<dbReference type="PANTHER" id="PTHR34580">
    <property type="match status" value="1"/>
</dbReference>
<dbReference type="Pfam" id="PF13280">
    <property type="entry name" value="WYL"/>
    <property type="match status" value="1"/>
</dbReference>
<proteinExistence type="predicted"/>
<evidence type="ECO:0000259" key="3">
    <source>
        <dbReference type="PROSITE" id="PS51000"/>
    </source>
</evidence>
<accession>A0A0W8E8J2</accession>
<keyword evidence="2" id="KW-0804">Transcription</keyword>
<protein>
    <submittedName>
        <fullName evidence="4">Transcriptional regulator, deor family</fullName>
    </submittedName>
</protein>
<dbReference type="InterPro" id="IPR036388">
    <property type="entry name" value="WH-like_DNA-bd_sf"/>
</dbReference>
<dbReference type="Pfam" id="PF25583">
    <property type="entry name" value="WCX"/>
    <property type="match status" value="1"/>
</dbReference>
<evidence type="ECO:0000256" key="1">
    <source>
        <dbReference type="ARBA" id="ARBA00023015"/>
    </source>
</evidence>
<comment type="caution">
    <text evidence="4">The sequence shown here is derived from an EMBL/GenBank/DDBJ whole genome shotgun (WGS) entry which is preliminary data.</text>
</comment>
<dbReference type="InterPro" id="IPR028349">
    <property type="entry name" value="PafC-like"/>
</dbReference>
<evidence type="ECO:0000256" key="2">
    <source>
        <dbReference type="ARBA" id="ARBA00023163"/>
    </source>
</evidence>
<dbReference type="EMBL" id="LNQE01001842">
    <property type="protein sequence ID" value="KUG04771.1"/>
    <property type="molecule type" value="Genomic_DNA"/>
</dbReference>
<dbReference type="InterPro" id="IPR013196">
    <property type="entry name" value="HTH_11"/>
</dbReference>
<dbReference type="Pfam" id="PF08279">
    <property type="entry name" value="HTH_11"/>
    <property type="match status" value="1"/>
</dbReference>
<dbReference type="Gene3D" id="1.10.10.10">
    <property type="entry name" value="Winged helix-like DNA-binding domain superfamily/Winged helix DNA-binding domain"/>
    <property type="match status" value="1"/>
</dbReference>
<dbReference type="AlphaFoldDB" id="A0A0W8E8J2"/>
<dbReference type="InterPro" id="IPR036390">
    <property type="entry name" value="WH_DNA-bd_sf"/>
</dbReference>
<dbReference type="InterPro" id="IPR057727">
    <property type="entry name" value="WCX_dom"/>
</dbReference>
<name>A0A0W8E8J2_9ZZZZ</name>
<dbReference type="PROSITE" id="PS52050">
    <property type="entry name" value="WYL"/>
    <property type="match status" value="1"/>
</dbReference>
<dbReference type="PROSITE" id="PS51000">
    <property type="entry name" value="HTH_DEOR_2"/>
    <property type="match status" value="1"/>
</dbReference>
<dbReference type="PANTHER" id="PTHR34580:SF1">
    <property type="entry name" value="PROTEIN PAFC"/>
    <property type="match status" value="1"/>
</dbReference>
<dbReference type="InterPro" id="IPR026881">
    <property type="entry name" value="WYL_dom"/>
</dbReference>
<dbReference type="SUPFAM" id="SSF46785">
    <property type="entry name" value="Winged helix' DNA-binding domain"/>
    <property type="match status" value="1"/>
</dbReference>
<dbReference type="PIRSF" id="PIRSF016838">
    <property type="entry name" value="PafC"/>
    <property type="match status" value="1"/>
</dbReference>
<dbReference type="GO" id="GO:0003700">
    <property type="term" value="F:DNA-binding transcription factor activity"/>
    <property type="evidence" value="ECO:0007669"/>
    <property type="project" value="InterPro"/>
</dbReference>
<sequence>MKIDRLISILVVLLNGERTQAKQLAEMFGVSVRTILRDIETINLAGIPIVTYQGAGGGIGIAEGYRIDKSVLSADDMAAIITSLKGVATTLPDHRFNVLMEKLKYPLSSSQRQILDLKTRQMIIDLSPWGGNESLKEKTALLRKATEDFKIISLFYLDANGAATERQVEPYSLLWKGRNWYLHGWCLLRQDYRLFKLSRIQEMQITDQSFEPRDDHAESMGLDNKWQHNTDLLELDLLFIPDMKNVVEECFGDDFYQQEDGSILVRTALPDNNWMYGYLLSFGAGLKVLNPPHVRIMLANIAAEIYKLYTS</sequence>
<reference evidence="4" key="1">
    <citation type="journal article" date="2015" name="Proc. Natl. Acad. Sci. U.S.A.">
        <title>Networks of energetic and metabolic interactions define dynamics in microbial communities.</title>
        <authorList>
            <person name="Embree M."/>
            <person name="Liu J.K."/>
            <person name="Al-Bassam M.M."/>
            <person name="Zengler K."/>
        </authorList>
    </citation>
    <scope>NUCLEOTIDE SEQUENCE</scope>
</reference>
<dbReference type="InterPro" id="IPR051534">
    <property type="entry name" value="CBASS_pafABC_assoc_protein"/>
</dbReference>
<keyword evidence="1" id="KW-0805">Transcription regulation</keyword>
<gene>
    <name evidence="4" type="ORF">ASZ90_017910</name>
</gene>
<evidence type="ECO:0000313" key="4">
    <source>
        <dbReference type="EMBL" id="KUG04771.1"/>
    </source>
</evidence>
<dbReference type="InterPro" id="IPR001034">
    <property type="entry name" value="DeoR_HTH"/>
</dbReference>
<feature type="domain" description="HTH deoR-type" evidence="3">
    <location>
        <begin position="2"/>
        <end position="57"/>
    </location>
</feature>
<organism evidence="4">
    <name type="scientific">hydrocarbon metagenome</name>
    <dbReference type="NCBI Taxonomy" id="938273"/>
    <lineage>
        <taxon>unclassified sequences</taxon>
        <taxon>metagenomes</taxon>
        <taxon>ecological metagenomes</taxon>
    </lineage>
</organism>